<dbReference type="PANTHER" id="PTHR13083:SF3">
    <property type="entry name" value="WD REPEAT-CONTAINING PROTEIN 91"/>
    <property type="match status" value="1"/>
</dbReference>
<name>A0A0D2X4I7_CAPO3</name>
<dbReference type="PROSITE" id="PS50294">
    <property type="entry name" value="WD_REPEATS_REGION"/>
    <property type="match status" value="2"/>
</dbReference>
<comment type="subcellular location">
    <subcellularLocation>
        <location evidence="1">Early endosome membrane</location>
        <topology evidence="1">Peripheral membrane protein</topology>
    </subcellularLocation>
    <subcellularLocation>
        <location evidence="2">Late endosome membrane</location>
    </subcellularLocation>
</comment>
<evidence type="ECO:0000313" key="9">
    <source>
        <dbReference type="Proteomes" id="UP000008743"/>
    </source>
</evidence>
<dbReference type="GO" id="GO:0051898">
    <property type="term" value="P:negative regulation of phosphatidylinositol 3-kinase/protein kinase B signal transduction"/>
    <property type="evidence" value="ECO:0007669"/>
    <property type="project" value="InterPro"/>
</dbReference>
<evidence type="ECO:0000313" key="8">
    <source>
        <dbReference type="EMBL" id="KJE96129.1"/>
    </source>
</evidence>
<feature type="repeat" description="WD" evidence="5">
    <location>
        <begin position="362"/>
        <end position="394"/>
    </location>
</feature>
<evidence type="ECO:0000256" key="2">
    <source>
        <dbReference type="ARBA" id="ARBA00004414"/>
    </source>
</evidence>
<dbReference type="InterPro" id="IPR039724">
    <property type="entry name" value="WDR91"/>
</dbReference>
<dbReference type="RefSeq" id="XP_004345245.2">
    <property type="nucleotide sequence ID" value="XM_004345195.2"/>
</dbReference>
<evidence type="ECO:0000256" key="1">
    <source>
        <dbReference type="ARBA" id="ARBA00004220"/>
    </source>
</evidence>
<dbReference type="OrthoDB" id="193023at2759"/>
<organism evidence="8 9">
    <name type="scientific">Capsaspora owczarzaki (strain ATCC 30864)</name>
    <dbReference type="NCBI Taxonomy" id="595528"/>
    <lineage>
        <taxon>Eukaryota</taxon>
        <taxon>Filasterea</taxon>
        <taxon>Capsaspora</taxon>
    </lineage>
</organism>
<sequence length="669" mass="73747">MNAAVPMMDELIKEYLLFRGFTGTLRAFEADLRMDRDKGFQVDRIIDQLFAYIAAFDIVGLRQFWGHLDMRFFARLDHSFFASVRKLEICLQRYYVVHAIQSGKPDKVVEFFDKFSAELLTQPDWRDWFAILFVKNPELTPVFEGFFTRQWLETFTLSLHNFLSTIFQSMPMPTLLTFSAERIRRKALEKEVETLRSHLHVRREFDSVRANDPRQSSPKGPAQAVSATPARTAPSAKTSAQSHAADDPHRKDILAAMWDDSSSSIDSLTTPKRQNVGMAPPAAVASTPSSQQAPASTAPSSTTTTTTTNATTSDETVYELQDFKPSHGGADDAASLMPPSEEPTEPARADGEGLLVTAADTYREHKAAVTHVRFSSEGTTVASADRAGVLKVWSAAGTTFTTHATLPCPADILSMEWESKSDRLLLLGLADGTIKLFNTDTRKAMFDLTVDPQYPRIVELACSPLGTSFVCSAASAAKPSEGQLLLWNLKTMKLERSLVLEPAPTRINSARYNHNGSLLVTGAEDGCIRVFDMSSQQAIMVWTAHEGEVYSVQFSFDETSVFSLGADGKFRQWNLHTEAKITEIAVPVMPAQSEFMPGAGQFAMDGEGDFFTLASSEQAPVYRVGEANPLKTLTGHTRTIASVAWCSSLLTCATGSADSTVRIYRLCRT</sequence>
<evidence type="ECO:0000259" key="7">
    <source>
        <dbReference type="Pfam" id="PF23138"/>
    </source>
</evidence>
<dbReference type="eggNOG" id="KOG1333">
    <property type="taxonomic scope" value="Eukaryota"/>
</dbReference>
<accession>A0A0D2X4I7</accession>
<keyword evidence="4" id="KW-0967">Endosome</keyword>
<feature type="compositionally biased region" description="Low complexity" evidence="6">
    <location>
        <begin position="279"/>
        <end position="313"/>
    </location>
</feature>
<dbReference type="InterPro" id="IPR036322">
    <property type="entry name" value="WD40_repeat_dom_sf"/>
</dbReference>
<dbReference type="PANTHER" id="PTHR13083">
    <property type="entry name" value="WD REPEAT-CONTAINING PROTEIN 91"/>
    <property type="match status" value="1"/>
</dbReference>
<dbReference type="Proteomes" id="UP000008743">
    <property type="component" value="Unassembled WGS sequence"/>
</dbReference>
<dbReference type="GO" id="GO:0141039">
    <property type="term" value="F:phosphatidylinositol 3-kinase inhibitor activity"/>
    <property type="evidence" value="ECO:0007669"/>
    <property type="project" value="InterPro"/>
</dbReference>
<evidence type="ECO:0000256" key="3">
    <source>
        <dbReference type="ARBA" id="ARBA00006128"/>
    </source>
</evidence>
<dbReference type="InterPro" id="IPR001680">
    <property type="entry name" value="WD40_rpt"/>
</dbReference>
<dbReference type="GO" id="GO:0031901">
    <property type="term" value="C:early endosome membrane"/>
    <property type="evidence" value="ECO:0007669"/>
    <property type="project" value="UniProtKB-SubCell"/>
</dbReference>
<dbReference type="GO" id="GO:0045022">
    <property type="term" value="P:early endosome to late endosome transport"/>
    <property type="evidence" value="ECO:0007669"/>
    <property type="project" value="InterPro"/>
</dbReference>
<dbReference type="AlphaFoldDB" id="A0A0D2X4I7"/>
<comment type="similarity">
    <text evidence="3">Belongs to the WD repeat WDR91 family.</text>
</comment>
<feature type="domain" description="ARMC9 CTLH-like" evidence="7">
    <location>
        <begin position="51"/>
        <end position="168"/>
    </location>
</feature>
<evidence type="ECO:0000256" key="6">
    <source>
        <dbReference type="SAM" id="MobiDB-lite"/>
    </source>
</evidence>
<feature type="repeat" description="WD" evidence="5">
    <location>
        <begin position="542"/>
        <end position="583"/>
    </location>
</feature>
<dbReference type="PROSITE" id="PS50082">
    <property type="entry name" value="WD_REPEATS_2"/>
    <property type="match status" value="4"/>
</dbReference>
<evidence type="ECO:0000256" key="4">
    <source>
        <dbReference type="ARBA" id="ARBA00022753"/>
    </source>
</evidence>
<dbReference type="EMBL" id="KE346370">
    <property type="protein sequence ID" value="KJE96129.1"/>
    <property type="molecule type" value="Genomic_DNA"/>
</dbReference>
<feature type="repeat" description="WD" evidence="5">
    <location>
        <begin position="633"/>
        <end position="669"/>
    </location>
</feature>
<dbReference type="Pfam" id="PF23138">
    <property type="entry name" value="CTLH_Armc9"/>
    <property type="match status" value="1"/>
</dbReference>
<proteinExistence type="inferred from homology"/>
<dbReference type="SMART" id="SM00320">
    <property type="entry name" value="WD40"/>
    <property type="match status" value="5"/>
</dbReference>
<dbReference type="Gene3D" id="2.130.10.10">
    <property type="entry name" value="YVTN repeat-like/Quinoprotein amine dehydrogenase"/>
    <property type="match status" value="2"/>
</dbReference>
<dbReference type="InterPro" id="IPR056327">
    <property type="entry name" value="ARMC9_CTLH-like_dom"/>
</dbReference>
<dbReference type="STRING" id="595528.A0A0D2X4I7"/>
<dbReference type="Pfam" id="PF00400">
    <property type="entry name" value="WD40"/>
    <property type="match status" value="4"/>
</dbReference>
<dbReference type="InParanoid" id="A0A0D2X4I7"/>
<gene>
    <name evidence="8" type="ORF">CAOG_006496</name>
</gene>
<dbReference type="PhylomeDB" id="A0A0D2X4I7"/>
<keyword evidence="9" id="KW-1185">Reference proteome</keyword>
<feature type="region of interest" description="Disordered" evidence="6">
    <location>
        <begin position="204"/>
        <end position="249"/>
    </location>
</feature>
<feature type="region of interest" description="Disordered" evidence="6">
    <location>
        <begin position="262"/>
        <end position="351"/>
    </location>
</feature>
<dbReference type="InterPro" id="IPR015943">
    <property type="entry name" value="WD40/YVTN_repeat-like_dom_sf"/>
</dbReference>
<reference evidence="9" key="1">
    <citation type="submission" date="2011-02" db="EMBL/GenBank/DDBJ databases">
        <title>The Genome Sequence of Capsaspora owczarzaki ATCC 30864.</title>
        <authorList>
            <person name="Russ C."/>
            <person name="Cuomo C."/>
            <person name="Burger G."/>
            <person name="Gray M.W."/>
            <person name="Holland P.W.H."/>
            <person name="King N."/>
            <person name="Lang F.B.F."/>
            <person name="Roger A.J."/>
            <person name="Ruiz-Trillo I."/>
            <person name="Young S.K."/>
            <person name="Zeng Q."/>
            <person name="Gargeya S."/>
            <person name="Alvarado L."/>
            <person name="Berlin A."/>
            <person name="Chapman S.B."/>
            <person name="Chen Z."/>
            <person name="Freedman E."/>
            <person name="Gellesch M."/>
            <person name="Goldberg J."/>
            <person name="Griggs A."/>
            <person name="Gujja S."/>
            <person name="Heilman E."/>
            <person name="Heiman D."/>
            <person name="Howarth C."/>
            <person name="Mehta T."/>
            <person name="Neiman D."/>
            <person name="Pearson M."/>
            <person name="Roberts A."/>
            <person name="Saif S."/>
            <person name="Shea T."/>
            <person name="Shenoy N."/>
            <person name="Sisk P."/>
            <person name="Stolte C."/>
            <person name="Sykes S."/>
            <person name="White J."/>
            <person name="Yandava C."/>
            <person name="Haas B."/>
            <person name="Nusbaum C."/>
            <person name="Birren B."/>
        </authorList>
    </citation>
    <scope>NUCLEOTIDE SEQUENCE</scope>
    <source>
        <strain evidence="9">ATCC 30864</strain>
    </source>
</reference>
<feature type="repeat" description="WD" evidence="5">
    <location>
        <begin position="500"/>
        <end position="541"/>
    </location>
</feature>
<dbReference type="SUPFAM" id="SSF50978">
    <property type="entry name" value="WD40 repeat-like"/>
    <property type="match status" value="1"/>
</dbReference>
<keyword evidence="5" id="KW-0853">WD repeat</keyword>
<dbReference type="GO" id="GO:0031902">
    <property type="term" value="C:late endosome membrane"/>
    <property type="evidence" value="ECO:0007669"/>
    <property type="project" value="UniProtKB-SubCell"/>
</dbReference>
<evidence type="ECO:0000256" key="5">
    <source>
        <dbReference type="PROSITE-ProRule" id="PRU00221"/>
    </source>
</evidence>
<protein>
    <submittedName>
        <fullName evidence="8">WD repeat-containing protein 91</fullName>
    </submittedName>
</protein>